<protein>
    <submittedName>
        <fullName evidence="1">Uncharacterized protein</fullName>
    </submittedName>
</protein>
<dbReference type="AlphaFoldDB" id="A0A822B1J0"/>
<dbReference type="EMBL" id="CAJOBR010036178">
    <property type="protein sequence ID" value="CAF5013052.1"/>
    <property type="molecule type" value="Genomic_DNA"/>
</dbReference>
<feature type="non-terminal residue" evidence="1">
    <location>
        <position position="45"/>
    </location>
</feature>
<name>A0A822B1J0_9BILA</name>
<dbReference type="Proteomes" id="UP000663848">
    <property type="component" value="Unassembled WGS sequence"/>
</dbReference>
<evidence type="ECO:0000313" key="2">
    <source>
        <dbReference type="Proteomes" id="UP000663848"/>
    </source>
</evidence>
<evidence type="ECO:0000313" key="1">
    <source>
        <dbReference type="EMBL" id="CAF5013052.1"/>
    </source>
</evidence>
<reference evidence="1" key="1">
    <citation type="submission" date="2021-02" db="EMBL/GenBank/DDBJ databases">
        <authorList>
            <person name="Nowell W R."/>
        </authorList>
    </citation>
    <scope>NUCLEOTIDE SEQUENCE</scope>
</reference>
<accession>A0A822B1J0</accession>
<organism evidence="1 2">
    <name type="scientific">Rotaria socialis</name>
    <dbReference type="NCBI Taxonomy" id="392032"/>
    <lineage>
        <taxon>Eukaryota</taxon>
        <taxon>Metazoa</taxon>
        <taxon>Spiralia</taxon>
        <taxon>Gnathifera</taxon>
        <taxon>Rotifera</taxon>
        <taxon>Eurotatoria</taxon>
        <taxon>Bdelloidea</taxon>
        <taxon>Philodinida</taxon>
        <taxon>Philodinidae</taxon>
        <taxon>Rotaria</taxon>
    </lineage>
</organism>
<gene>
    <name evidence="1" type="ORF">QYT958_LOCUS39250</name>
</gene>
<comment type="caution">
    <text evidence="1">The sequence shown here is derived from an EMBL/GenBank/DDBJ whole genome shotgun (WGS) entry which is preliminary data.</text>
</comment>
<proteinExistence type="predicted"/>
<sequence>MSELCKQAYLALIDDERYQDDTLRNGPVPNRRSIPPPILIVTILN</sequence>